<evidence type="ECO:0000313" key="3">
    <source>
        <dbReference type="EMBL" id="QJA71002.1"/>
    </source>
</evidence>
<organism evidence="2">
    <name type="scientific">viral metagenome</name>
    <dbReference type="NCBI Taxonomy" id="1070528"/>
    <lineage>
        <taxon>unclassified sequences</taxon>
        <taxon>metagenomes</taxon>
        <taxon>organismal metagenomes</taxon>
    </lineage>
</organism>
<protein>
    <submittedName>
        <fullName evidence="2">Uncharacterized protein</fullName>
    </submittedName>
</protein>
<keyword evidence="1" id="KW-1133">Transmembrane helix</keyword>
<sequence length="84" mass="9330">MKKISSCKRPTNNNIDIERIMLNALLSGIITSITIYLSMPHSDITTSFIIAAVLSGFLASAREMQIYLNQGKTKRNILSSMLLI</sequence>
<feature type="transmembrane region" description="Helical" evidence="1">
    <location>
        <begin position="20"/>
        <end position="38"/>
    </location>
</feature>
<accession>A0A6M3IE90</accession>
<proteinExistence type="predicted"/>
<dbReference type="EMBL" id="MT141163">
    <property type="protein sequence ID" value="QJA55518.1"/>
    <property type="molecule type" value="Genomic_DNA"/>
</dbReference>
<dbReference type="AlphaFoldDB" id="A0A6M3IE90"/>
<keyword evidence="1" id="KW-0472">Membrane</keyword>
<evidence type="ECO:0000256" key="1">
    <source>
        <dbReference type="SAM" id="Phobius"/>
    </source>
</evidence>
<evidence type="ECO:0000313" key="2">
    <source>
        <dbReference type="EMBL" id="QJA55518.1"/>
    </source>
</evidence>
<keyword evidence="1" id="KW-0812">Transmembrane</keyword>
<reference evidence="2" key="1">
    <citation type="submission" date="2020-03" db="EMBL/GenBank/DDBJ databases">
        <title>The deep terrestrial virosphere.</title>
        <authorList>
            <person name="Holmfeldt K."/>
            <person name="Nilsson E."/>
            <person name="Simone D."/>
            <person name="Lopez-Fernandez M."/>
            <person name="Wu X."/>
            <person name="de Brujin I."/>
            <person name="Lundin D."/>
            <person name="Andersson A."/>
            <person name="Bertilsson S."/>
            <person name="Dopson M."/>
        </authorList>
    </citation>
    <scope>NUCLEOTIDE SEQUENCE</scope>
    <source>
        <strain evidence="3">MM415A03423</strain>
        <strain evidence="2">MM415B02038</strain>
    </source>
</reference>
<dbReference type="EMBL" id="MT141839">
    <property type="protein sequence ID" value="QJA71002.1"/>
    <property type="molecule type" value="Genomic_DNA"/>
</dbReference>
<gene>
    <name evidence="3" type="ORF">MM415A03423_0004</name>
    <name evidence="2" type="ORF">MM415B02038_0016</name>
</gene>
<name>A0A6M3IE90_9ZZZZ</name>
<feature type="transmembrane region" description="Helical" evidence="1">
    <location>
        <begin position="44"/>
        <end position="61"/>
    </location>
</feature>